<protein>
    <submittedName>
        <fullName evidence="6">Radical SAM superfamily enzyme YgiQ (UPF0313 family)</fullName>
    </submittedName>
</protein>
<dbReference type="InterPro" id="IPR045784">
    <property type="entry name" value="Radical_SAM_N2"/>
</dbReference>
<dbReference type="SMART" id="SM00729">
    <property type="entry name" value="Elp3"/>
    <property type="match status" value="1"/>
</dbReference>
<dbReference type="SFLD" id="SFLDS00029">
    <property type="entry name" value="Radical_SAM"/>
    <property type="match status" value="1"/>
</dbReference>
<proteinExistence type="predicted"/>
<keyword evidence="3" id="KW-0408">Iron</keyword>
<evidence type="ECO:0000313" key="7">
    <source>
        <dbReference type="Proteomes" id="UP000256864"/>
    </source>
</evidence>
<evidence type="ECO:0000259" key="5">
    <source>
        <dbReference type="PROSITE" id="PS51918"/>
    </source>
</evidence>
<dbReference type="PANTHER" id="PTHR42731">
    <property type="entry name" value="SLL1084 PROTEIN"/>
    <property type="match status" value="1"/>
</dbReference>
<dbReference type="GO" id="GO:0003824">
    <property type="term" value="F:catalytic activity"/>
    <property type="evidence" value="ECO:0007669"/>
    <property type="project" value="InterPro"/>
</dbReference>
<dbReference type="Gene3D" id="3.20.20.70">
    <property type="entry name" value="Aldolase class I"/>
    <property type="match status" value="1"/>
</dbReference>
<evidence type="ECO:0000256" key="2">
    <source>
        <dbReference type="ARBA" id="ARBA00022723"/>
    </source>
</evidence>
<dbReference type="InterPro" id="IPR013785">
    <property type="entry name" value="Aldolase_TIM"/>
</dbReference>
<dbReference type="PROSITE" id="PS51918">
    <property type="entry name" value="RADICAL_SAM"/>
    <property type="match status" value="1"/>
</dbReference>
<dbReference type="Proteomes" id="UP000256864">
    <property type="component" value="Unassembled WGS sequence"/>
</dbReference>
<dbReference type="PANTHER" id="PTHR42731:SF1">
    <property type="entry name" value="RADICAL SAM DOMAIN PROTEIN"/>
    <property type="match status" value="1"/>
</dbReference>
<organism evidence="6 7">
    <name type="scientific">Methanothermobacter defluvii</name>
    <dbReference type="NCBI Taxonomy" id="49339"/>
    <lineage>
        <taxon>Archaea</taxon>
        <taxon>Methanobacteriati</taxon>
        <taxon>Methanobacteriota</taxon>
        <taxon>Methanomada group</taxon>
        <taxon>Methanobacteria</taxon>
        <taxon>Methanobacteriales</taxon>
        <taxon>Methanobacteriaceae</taxon>
        <taxon>Methanothermobacter</taxon>
    </lineage>
</organism>
<accession>A0A371NBZ0</accession>
<dbReference type="InterPro" id="IPR058240">
    <property type="entry name" value="rSAM_sf"/>
</dbReference>
<evidence type="ECO:0000256" key="4">
    <source>
        <dbReference type="ARBA" id="ARBA00023014"/>
    </source>
</evidence>
<dbReference type="InterPro" id="IPR007197">
    <property type="entry name" value="rSAM"/>
</dbReference>
<dbReference type="EMBL" id="QREL01000003">
    <property type="protein sequence ID" value="REE25165.1"/>
    <property type="molecule type" value="Genomic_DNA"/>
</dbReference>
<sequence>MEQFKCHEPKYNLMELREYNVIIKNPRRVDLRVASCYPSPYSTAMSSLGYHIIYHFLNSREDTWCERIIHPHRRSFESGSPLRDFDVVSFTIHYEEDYFRIPAMLRDGGLEPRRYERTGPLVIAGGPCITSNPLPLLDFIDLFIIGEAEPVLDMVMDRCLELDDPRREIDEFRDIRGVYVPDSPAERVIVENMDEACHPVRQIVPVTDDRSLTPSLGRSFLLGVSRGCSRGCRFCMSGYLYRPKRETSLRKLIDISERGCEATGYSKVSLIGAAASDYSRIDELCNELVDMGLMVSMPSLRIESVTPELMEALIRGGLKTITMAPESTMKLRDRLNKPITDSMVFEKTRKALEMGLRVKMYFLIGAPGETQEDLEEMARLMRDLSEIRRGRVSFSVNPLIPKPHTPLQWEGYDAREMKQRIRFLGRLVRGLPVRMGSPRGGLIQHVLSTGGPEIGELIERASLSGVPVREWEAHAGPRDPGARLPWHNISVGLREDFLMEEYIKMKDDRLTPWCEESGCYGCMDSCPSLRH</sequence>
<name>A0A371NBZ0_9EURY</name>
<dbReference type="Pfam" id="PF19864">
    <property type="entry name" value="Radical_SAM_N2"/>
    <property type="match status" value="1"/>
</dbReference>
<dbReference type="InterPro" id="IPR006638">
    <property type="entry name" value="Elp3/MiaA/NifB-like_rSAM"/>
</dbReference>
<evidence type="ECO:0000256" key="1">
    <source>
        <dbReference type="ARBA" id="ARBA00022691"/>
    </source>
</evidence>
<dbReference type="SUPFAM" id="SSF102114">
    <property type="entry name" value="Radical SAM enzymes"/>
    <property type="match status" value="1"/>
</dbReference>
<comment type="caution">
    <text evidence="6">The sequence shown here is derived from an EMBL/GenBank/DDBJ whole genome shotgun (WGS) entry which is preliminary data.</text>
</comment>
<evidence type="ECO:0000313" key="6">
    <source>
        <dbReference type="EMBL" id="REE25165.1"/>
    </source>
</evidence>
<dbReference type="AlphaFoldDB" id="A0A371NBZ0"/>
<dbReference type="Pfam" id="PF04055">
    <property type="entry name" value="Radical_SAM"/>
    <property type="match status" value="1"/>
</dbReference>
<dbReference type="GO" id="GO:0051536">
    <property type="term" value="F:iron-sulfur cluster binding"/>
    <property type="evidence" value="ECO:0007669"/>
    <property type="project" value="UniProtKB-KW"/>
</dbReference>
<keyword evidence="1" id="KW-0949">S-adenosyl-L-methionine</keyword>
<dbReference type="SFLD" id="SFLDG01082">
    <property type="entry name" value="B12-binding_domain_containing"/>
    <property type="match status" value="1"/>
</dbReference>
<evidence type="ECO:0000256" key="3">
    <source>
        <dbReference type="ARBA" id="ARBA00023004"/>
    </source>
</evidence>
<gene>
    <name evidence="6" type="ORF">C7452_1514</name>
</gene>
<reference evidence="6 7" key="1">
    <citation type="submission" date="2018-07" db="EMBL/GenBank/DDBJ databases">
        <title>Genomic Encyclopedia of Type Strains, Phase IV (KMG-IV): sequencing the most valuable type-strain genomes for metagenomic binning, comparative biology and taxonomic classification.</title>
        <authorList>
            <person name="Goeker M."/>
        </authorList>
    </citation>
    <scope>NUCLEOTIDE SEQUENCE [LARGE SCALE GENOMIC DNA]</scope>
    <source>
        <strain evidence="6 7">DSM 7466</strain>
    </source>
</reference>
<dbReference type="GO" id="GO:0046872">
    <property type="term" value="F:metal ion binding"/>
    <property type="evidence" value="ECO:0007669"/>
    <property type="project" value="UniProtKB-KW"/>
</dbReference>
<keyword evidence="4" id="KW-0411">Iron-sulfur</keyword>
<keyword evidence="2" id="KW-0479">Metal-binding</keyword>
<dbReference type="CDD" id="cd01335">
    <property type="entry name" value="Radical_SAM"/>
    <property type="match status" value="1"/>
</dbReference>
<keyword evidence="7" id="KW-1185">Reference proteome</keyword>
<feature type="domain" description="Radical SAM core" evidence="5">
    <location>
        <begin position="214"/>
        <end position="434"/>
    </location>
</feature>